<keyword evidence="2" id="KW-1185">Reference proteome</keyword>
<dbReference type="Proteomes" id="UP001605036">
    <property type="component" value="Unassembled WGS sequence"/>
</dbReference>
<dbReference type="AlphaFoldDB" id="A0ABD1YA41"/>
<dbReference type="EMBL" id="JBHFFA010000006">
    <property type="protein sequence ID" value="KAL2623274.1"/>
    <property type="molecule type" value="Genomic_DNA"/>
</dbReference>
<accession>A0ABD1YA41</accession>
<gene>
    <name evidence="1" type="ORF">R1flu_003479</name>
</gene>
<evidence type="ECO:0000313" key="2">
    <source>
        <dbReference type="Proteomes" id="UP001605036"/>
    </source>
</evidence>
<reference evidence="1 2" key="1">
    <citation type="submission" date="2024-09" db="EMBL/GenBank/DDBJ databases">
        <title>Chromosome-scale assembly of Riccia fluitans.</title>
        <authorList>
            <person name="Paukszto L."/>
            <person name="Sawicki J."/>
            <person name="Karawczyk K."/>
            <person name="Piernik-Szablinska J."/>
            <person name="Szczecinska M."/>
            <person name="Mazdziarz M."/>
        </authorList>
    </citation>
    <scope>NUCLEOTIDE SEQUENCE [LARGE SCALE GENOMIC DNA]</scope>
    <source>
        <strain evidence="1">Rf_01</strain>
        <tissue evidence="1">Aerial parts of the thallus</tissue>
    </source>
</reference>
<comment type="caution">
    <text evidence="1">The sequence shown here is derived from an EMBL/GenBank/DDBJ whole genome shotgun (WGS) entry which is preliminary data.</text>
</comment>
<proteinExistence type="predicted"/>
<sequence>MDGWGDQPVLVVWRGRGFRGHIFQRGSDSLLLLSSFSPNPRLPCFNLGPQHSSEPAEAISVARLCMIPKPRNTGFAAIRRVLRTACDKRSSR</sequence>
<name>A0ABD1YA41_9MARC</name>
<organism evidence="1 2">
    <name type="scientific">Riccia fluitans</name>
    <dbReference type="NCBI Taxonomy" id="41844"/>
    <lineage>
        <taxon>Eukaryota</taxon>
        <taxon>Viridiplantae</taxon>
        <taxon>Streptophyta</taxon>
        <taxon>Embryophyta</taxon>
        <taxon>Marchantiophyta</taxon>
        <taxon>Marchantiopsida</taxon>
        <taxon>Marchantiidae</taxon>
        <taxon>Marchantiales</taxon>
        <taxon>Ricciaceae</taxon>
        <taxon>Riccia</taxon>
    </lineage>
</organism>
<evidence type="ECO:0000313" key="1">
    <source>
        <dbReference type="EMBL" id="KAL2623274.1"/>
    </source>
</evidence>
<protein>
    <submittedName>
        <fullName evidence="1">Uncharacterized protein</fullName>
    </submittedName>
</protein>